<comment type="caution">
    <text evidence="1">The sequence shown here is derived from an EMBL/GenBank/DDBJ whole genome shotgun (WGS) entry which is preliminary data.</text>
</comment>
<evidence type="ECO:0000313" key="2">
    <source>
        <dbReference type="Proteomes" id="UP000178977"/>
    </source>
</evidence>
<protein>
    <submittedName>
        <fullName evidence="1">Uncharacterized protein</fullName>
    </submittedName>
</protein>
<sequence length="99" mass="10943">MIVAGFVVVLAGALIWFGRQGDLPIQQLGRAVADAPESIGDDGRHRLTVWLPAGGMFGHCGVDENPVKQEFKRRHPGLRFEKHAIESCVATFHITERPR</sequence>
<dbReference type="AlphaFoldDB" id="A0A1G2LE40"/>
<gene>
    <name evidence="1" type="ORF">A3A44_03335</name>
</gene>
<accession>A0A1G2LE40</accession>
<dbReference type="EMBL" id="MHQT01000012">
    <property type="protein sequence ID" value="OHA09814.1"/>
    <property type="molecule type" value="Genomic_DNA"/>
</dbReference>
<evidence type="ECO:0000313" key="1">
    <source>
        <dbReference type="EMBL" id="OHA09814.1"/>
    </source>
</evidence>
<proteinExistence type="predicted"/>
<dbReference type="Proteomes" id="UP000178977">
    <property type="component" value="Unassembled WGS sequence"/>
</dbReference>
<name>A0A1G2LE40_9BACT</name>
<reference evidence="1 2" key="1">
    <citation type="journal article" date="2016" name="Nat. Commun.">
        <title>Thousands of microbial genomes shed light on interconnected biogeochemical processes in an aquifer system.</title>
        <authorList>
            <person name="Anantharaman K."/>
            <person name="Brown C.T."/>
            <person name="Hug L.A."/>
            <person name="Sharon I."/>
            <person name="Castelle C.J."/>
            <person name="Probst A.J."/>
            <person name="Thomas B.C."/>
            <person name="Singh A."/>
            <person name="Wilkins M.J."/>
            <person name="Karaoz U."/>
            <person name="Brodie E.L."/>
            <person name="Williams K.H."/>
            <person name="Hubbard S.S."/>
            <person name="Banfield J.F."/>
        </authorList>
    </citation>
    <scope>NUCLEOTIDE SEQUENCE [LARGE SCALE GENOMIC DNA]</scope>
</reference>
<organism evidence="1 2">
    <name type="scientific">Candidatus Sungbacteria bacterium RIFCSPLOWO2_01_FULL_60_25</name>
    <dbReference type="NCBI Taxonomy" id="1802281"/>
    <lineage>
        <taxon>Bacteria</taxon>
        <taxon>Candidatus Sungiibacteriota</taxon>
    </lineage>
</organism>